<keyword evidence="2" id="KW-0472">Membrane</keyword>
<dbReference type="Pfam" id="PF24496">
    <property type="entry name" value="DUF7588"/>
    <property type="match status" value="1"/>
</dbReference>
<feature type="domain" description="DUF7588" evidence="3">
    <location>
        <begin position="234"/>
        <end position="297"/>
    </location>
</feature>
<comment type="caution">
    <text evidence="4">The sequence shown here is derived from an EMBL/GenBank/DDBJ whole genome shotgun (WGS) entry which is preliminary data.</text>
</comment>
<feature type="compositionally biased region" description="Basic residues" evidence="1">
    <location>
        <begin position="527"/>
        <end position="537"/>
    </location>
</feature>
<feature type="compositionally biased region" description="Basic and acidic residues" evidence="1">
    <location>
        <begin position="538"/>
        <end position="553"/>
    </location>
</feature>
<protein>
    <recommendedName>
        <fullName evidence="3">DUF7588 domain-containing protein</fullName>
    </recommendedName>
</protein>
<feature type="region of interest" description="Disordered" evidence="1">
    <location>
        <begin position="572"/>
        <end position="597"/>
    </location>
</feature>
<feature type="compositionally biased region" description="Acidic residues" evidence="1">
    <location>
        <begin position="575"/>
        <end position="591"/>
    </location>
</feature>
<dbReference type="Proteomes" id="UP000824120">
    <property type="component" value="Chromosome 8"/>
</dbReference>
<accession>A0A9J5XVY1</accession>
<evidence type="ECO:0000256" key="2">
    <source>
        <dbReference type="SAM" id="Phobius"/>
    </source>
</evidence>
<feature type="non-terminal residue" evidence="4">
    <location>
        <position position="902"/>
    </location>
</feature>
<dbReference type="AlphaFoldDB" id="A0A9J5XVY1"/>
<dbReference type="PANTHER" id="PTHR46249">
    <property type="entry name" value="CCHC-TYPE DOMAIN-CONTAINING PROTEIN-RELATED"/>
    <property type="match status" value="1"/>
</dbReference>
<organism evidence="4 5">
    <name type="scientific">Solanum commersonii</name>
    <name type="common">Commerson's wild potato</name>
    <name type="synonym">Commerson's nightshade</name>
    <dbReference type="NCBI Taxonomy" id="4109"/>
    <lineage>
        <taxon>Eukaryota</taxon>
        <taxon>Viridiplantae</taxon>
        <taxon>Streptophyta</taxon>
        <taxon>Embryophyta</taxon>
        <taxon>Tracheophyta</taxon>
        <taxon>Spermatophyta</taxon>
        <taxon>Magnoliopsida</taxon>
        <taxon>eudicotyledons</taxon>
        <taxon>Gunneridae</taxon>
        <taxon>Pentapetalae</taxon>
        <taxon>asterids</taxon>
        <taxon>lamiids</taxon>
        <taxon>Solanales</taxon>
        <taxon>Solanaceae</taxon>
        <taxon>Solanoideae</taxon>
        <taxon>Solaneae</taxon>
        <taxon>Solanum</taxon>
    </lineage>
</organism>
<evidence type="ECO:0000313" key="4">
    <source>
        <dbReference type="EMBL" id="KAG5591078.1"/>
    </source>
</evidence>
<reference evidence="4 5" key="1">
    <citation type="submission" date="2020-09" db="EMBL/GenBank/DDBJ databases">
        <title>De no assembly of potato wild relative species, Solanum commersonii.</title>
        <authorList>
            <person name="Cho K."/>
        </authorList>
    </citation>
    <scope>NUCLEOTIDE SEQUENCE [LARGE SCALE GENOMIC DNA]</scope>
    <source>
        <strain evidence="4">LZ3.2</strain>
        <tissue evidence="4">Leaf</tissue>
    </source>
</reference>
<feature type="region of interest" description="Disordered" evidence="1">
    <location>
        <begin position="508"/>
        <end position="553"/>
    </location>
</feature>
<gene>
    <name evidence="4" type="ORF">H5410_041592</name>
</gene>
<dbReference type="OrthoDB" id="1325175at2759"/>
<dbReference type="InterPro" id="IPR028919">
    <property type="entry name" value="Viral_movement"/>
</dbReference>
<name>A0A9J5XVY1_SOLCO</name>
<dbReference type="EMBL" id="JACXVP010000008">
    <property type="protein sequence ID" value="KAG5591078.1"/>
    <property type="molecule type" value="Genomic_DNA"/>
</dbReference>
<dbReference type="PANTHER" id="PTHR46249:SF32">
    <property type="entry name" value="ZINC KNUCKLE FAMILY PROTEIN"/>
    <property type="match status" value="1"/>
</dbReference>
<keyword evidence="5" id="KW-1185">Reference proteome</keyword>
<evidence type="ECO:0000313" key="5">
    <source>
        <dbReference type="Proteomes" id="UP000824120"/>
    </source>
</evidence>
<feature type="transmembrane region" description="Helical" evidence="2">
    <location>
        <begin position="784"/>
        <end position="803"/>
    </location>
</feature>
<keyword evidence="2" id="KW-0812">Transmembrane</keyword>
<feature type="compositionally biased region" description="Basic and acidic residues" evidence="1">
    <location>
        <begin position="516"/>
        <end position="526"/>
    </location>
</feature>
<sequence length="902" mass="104379">IKSTRLEEVDIPQNLDLLNKWTIPRVNIKTIYDYGWFDKISNKQLIKTTEQSLALNSSEQTIRLLNKRLPETFLAALRDARNLNFRQSLMGSIESTVAYGPVYFNAQPNLQLSLTDSNILDALTLNVKTHDYNYAADSVIPPEQLTDVVTNSEYSHISQNSDGKICMQFDEKSIPYSRHSFASDKRLAIQHISPIKPSYGPARNRAASLHTLSTVISAEKQKIKIDPRPGSLARKYIQNEFLNEKWNRFKTWFFDTYSREDLNNISQEFYETFALHNHIMFFVPWFITTYLPLFINVLERSYKDESVSINEINRLISQNNYLGLYVKVIGEHICSLDKKLDNLTHLIIQIDDKLKSAKQVSEQASTSKRPDVRIQRPPEIQDFILRPLHDLESLLDKKNLEFGASAKPISLAEDFADEREATFDFKTQVEMEVNKLYGYPKKNSERVKKTLRDPQGIIPYSNFTYGKLIGACTQEGINLCNELKLSRQLKMDKLREKSQLGDFCTQFGLPDASKGTNRETSKSESHRSHHKKRRSRRTREERDERRDHQKLKTLELDDDIQEKIYSFLYTSGSESDYDDSEASYATEEEQPESSSMVQQDSNDACKCHRNSCHCEHDEFYKLQSQFEGMNMFTITADNVIELLKEVTDNTLREKIIQLAASKTSSSSNIPNDKKVKDEFNYSSPYSLSEVHNRLSSKQTMVIRDTSFDDLKGEIAHLKEEIKFLKQNHIICDHRLTQIESANSKGKNKVDDSTGEENTFANTLNIDPKKNMFLGMMQIVTAHKWYLYPPIILGTLFINAIYPFTNINAKGFSATYKNHDISYTFITEPISRDINALIEMKQKHVDYLQLEIFIINIFDTLKSTKVQEKIKLISKRMAIDICVDHLNRIGDSICQLFRRYNRI</sequence>
<dbReference type="Pfam" id="PF01107">
    <property type="entry name" value="MP"/>
    <property type="match status" value="1"/>
</dbReference>
<evidence type="ECO:0000256" key="1">
    <source>
        <dbReference type="SAM" id="MobiDB-lite"/>
    </source>
</evidence>
<keyword evidence="2" id="KW-1133">Transmembrane helix</keyword>
<proteinExistence type="predicted"/>
<dbReference type="InterPro" id="IPR056010">
    <property type="entry name" value="DUF7588"/>
</dbReference>
<evidence type="ECO:0000259" key="3">
    <source>
        <dbReference type="Pfam" id="PF24496"/>
    </source>
</evidence>